<evidence type="ECO:0000256" key="1">
    <source>
        <dbReference type="SAM" id="MobiDB-lite"/>
    </source>
</evidence>
<feature type="compositionally biased region" description="Polar residues" evidence="1">
    <location>
        <begin position="608"/>
        <end position="629"/>
    </location>
</feature>
<dbReference type="Proteomes" id="UP000316270">
    <property type="component" value="Chromosome 9"/>
</dbReference>
<feature type="region of interest" description="Disordered" evidence="1">
    <location>
        <begin position="1"/>
        <end position="253"/>
    </location>
</feature>
<keyword evidence="3" id="KW-1185">Reference proteome</keyword>
<feature type="compositionally biased region" description="Polar residues" evidence="1">
    <location>
        <begin position="47"/>
        <end position="58"/>
    </location>
</feature>
<feature type="compositionally biased region" description="Low complexity" evidence="1">
    <location>
        <begin position="224"/>
        <end position="237"/>
    </location>
</feature>
<feature type="region of interest" description="Disordered" evidence="1">
    <location>
        <begin position="456"/>
        <end position="662"/>
    </location>
</feature>
<feature type="compositionally biased region" description="Low complexity" evidence="1">
    <location>
        <begin position="85"/>
        <end position="98"/>
    </location>
</feature>
<proteinExistence type="predicted"/>
<dbReference type="PRINTS" id="PR01217">
    <property type="entry name" value="PRICHEXTENSN"/>
</dbReference>
<sequence length="662" mass="72379">MSHLPPPPPNAAPYAPPPPQGGQQYPYPYQGQPAYAPPPPAGYGNPSYQPNGYGQDHSSPPRNGPPGPPKSKMQVTRYPPPPNRRPYQGQQAQPSQSQPAPPYTPQNWAPPAYGQPPPTYPPPPPQAAGHYPPPQHPPQHAPQHPPPPPNQAPFTGYNQAPPAYPPYPPPPQSNAYHQYPPPPVNQSNPPYSAPPAAPAHYQPQPAWSPPPSATSHRGPPPARAPARPVVSSASPAAPYHPGPEVIKDRNDPTFYDGWDDDEFDMEDVVWPKSSDAIDERFSIGQYIWHPAERLTRAISSNIDVPLLSAPAAQRHDCNIVVSKYFQGRQEENEGSEYIYTFQRIRNVESEWAERKHDPIFRTFSPQDANKFLDVERVRQQVLDDARRLRESDSQDETDVMGSLEQALSSYIGSTAPSAADSTTGAPDARIAKGGGAEALLASLGVSGEAKPVYTTPFPAYAQSNDQSFESSRRRSTVQSPHRAHPPQHARPPPYQQGYHDPPLQHPLPAPPTAYRPPPHLQPPYANQPPPNSHHSNRPPPHGSYQNYPPPPPPPTSSYQTSASSYDRKRSASIDSFPDPWKVGTGRDNTPSANGPGTPVGSDFGDFQVNGSASENTLKAESRSPPSRQSGVHGDYKKRKIDDNEGLQRKRSKPKVTVDSAYQ</sequence>
<evidence type="ECO:0000313" key="2">
    <source>
        <dbReference type="EMBL" id="QDS73340.1"/>
    </source>
</evidence>
<reference evidence="2 3" key="1">
    <citation type="submission" date="2019-07" db="EMBL/GenBank/DDBJ databases">
        <title>Finished genome of Venturia effusa.</title>
        <authorList>
            <person name="Young C.A."/>
            <person name="Cox M.P."/>
            <person name="Ganley A.R.D."/>
            <person name="David W.J."/>
        </authorList>
    </citation>
    <scope>NUCLEOTIDE SEQUENCE [LARGE SCALE GENOMIC DNA]</scope>
    <source>
        <strain evidence="3">albino</strain>
    </source>
</reference>
<name>A0A517LCG7_9PEZI</name>
<feature type="compositionally biased region" description="Pro residues" evidence="1">
    <location>
        <begin position="1"/>
        <end position="20"/>
    </location>
</feature>
<feature type="compositionally biased region" description="Pro residues" evidence="1">
    <location>
        <begin position="503"/>
        <end position="555"/>
    </location>
</feature>
<dbReference type="EMBL" id="CP042193">
    <property type="protein sequence ID" value="QDS73340.1"/>
    <property type="molecule type" value="Genomic_DNA"/>
</dbReference>
<dbReference type="AlphaFoldDB" id="A0A517LCG7"/>
<feature type="compositionally biased region" description="Pro residues" evidence="1">
    <location>
        <begin position="113"/>
        <end position="151"/>
    </location>
</feature>
<accession>A0A517LCG7</accession>
<feature type="compositionally biased region" description="Low complexity" evidence="1">
    <location>
        <begin position="21"/>
        <end position="34"/>
    </location>
</feature>
<gene>
    <name evidence="2" type="ORF">FKW77_006716</name>
</gene>
<dbReference type="OrthoDB" id="5431222at2759"/>
<feature type="compositionally biased region" description="Pro residues" evidence="1">
    <location>
        <begin position="206"/>
        <end position="223"/>
    </location>
</feature>
<dbReference type="STRING" id="50376.A0A517LCG7"/>
<evidence type="ECO:0000313" key="3">
    <source>
        <dbReference type="Proteomes" id="UP000316270"/>
    </source>
</evidence>
<protein>
    <submittedName>
        <fullName evidence="2">Uncharacterized protein</fullName>
    </submittedName>
</protein>
<feature type="compositionally biased region" description="Pro residues" evidence="1">
    <location>
        <begin position="162"/>
        <end position="172"/>
    </location>
</feature>
<organism evidence="2 3">
    <name type="scientific">Venturia effusa</name>
    <dbReference type="NCBI Taxonomy" id="50376"/>
    <lineage>
        <taxon>Eukaryota</taxon>
        <taxon>Fungi</taxon>
        <taxon>Dikarya</taxon>
        <taxon>Ascomycota</taxon>
        <taxon>Pezizomycotina</taxon>
        <taxon>Dothideomycetes</taxon>
        <taxon>Pleosporomycetidae</taxon>
        <taxon>Venturiales</taxon>
        <taxon>Venturiaceae</taxon>
        <taxon>Venturia</taxon>
    </lineage>
</organism>